<name>A0A2I0KY79_PUNGR</name>
<gene>
    <name evidence="1" type="ORF">CRG98_006194</name>
</gene>
<organism evidence="1 2">
    <name type="scientific">Punica granatum</name>
    <name type="common">Pomegranate</name>
    <dbReference type="NCBI Taxonomy" id="22663"/>
    <lineage>
        <taxon>Eukaryota</taxon>
        <taxon>Viridiplantae</taxon>
        <taxon>Streptophyta</taxon>
        <taxon>Embryophyta</taxon>
        <taxon>Tracheophyta</taxon>
        <taxon>Spermatophyta</taxon>
        <taxon>Magnoliopsida</taxon>
        <taxon>eudicotyledons</taxon>
        <taxon>Gunneridae</taxon>
        <taxon>Pentapetalae</taxon>
        <taxon>rosids</taxon>
        <taxon>malvids</taxon>
        <taxon>Myrtales</taxon>
        <taxon>Lythraceae</taxon>
        <taxon>Punica</taxon>
    </lineage>
</organism>
<protein>
    <submittedName>
        <fullName evidence="1">Uncharacterized protein</fullName>
    </submittedName>
</protein>
<keyword evidence="2" id="KW-1185">Reference proteome</keyword>
<evidence type="ECO:0000313" key="2">
    <source>
        <dbReference type="Proteomes" id="UP000233551"/>
    </source>
</evidence>
<dbReference type="EMBL" id="PGOL01000276">
    <property type="protein sequence ID" value="PKI73424.1"/>
    <property type="molecule type" value="Genomic_DNA"/>
</dbReference>
<accession>A0A2I0KY79</accession>
<dbReference type="AlphaFoldDB" id="A0A2I0KY79"/>
<sequence>MHGGTHGQAWAQASACRRTRAGVRIINKRAGCGHACMHAEGRPGRTGVVRWSGDGIGSRLVAYSKLVVRIECRIVNISEKTDLMSPRLALFVGKCLGSIRDSKAIFAHFR</sequence>
<comment type="caution">
    <text evidence="1">The sequence shown here is derived from an EMBL/GenBank/DDBJ whole genome shotgun (WGS) entry which is preliminary data.</text>
</comment>
<dbReference type="Proteomes" id="UP000233551">
    <property type="component" value="Unassembled WGS sequence"/>
</dbReference>
<proteinExistence type="predicted"/>
<reference evidence="1 2" key="1">
    <citation type="submission" date="2017-11" db="EMBL/GenBank/DDBJ databases">
        <title>De-novo sequencing of pomegranate (Punica granatum L.) genome.</title>
        <authorList>
            <person name="Akparov Z."/>
            <person name="Amiraslanov A."/>
            <person name="Hajiyeva S."/>
            <person name="Abbasov M."/>
            <person name="Kaur K."/>
            <person name="Hamwieh A."/>
            <person name="Solovyev V."/>
            <person name="Salamov A."/>
            <person name="Braich B."/>
            <person name="Kosarev P."/>
            <person name="Mahmoud A."/>
            <person name="Hajiyev E."/>
            <person name="Babayeva S."/>
            <person name="Izzatullayeva V."/>
            <person name="Mammadov A."/>
            <person name="Mammadov A."/>
            <person name="Sharifova S."/>
            <person name="Ojaghi J."/>
            <person name="Eynullazada K."/>
            <person name="Bayramov B."/>
            <person name="Abdulazimova A."/>
            <person name="Shahmuradov I."/>
        </authorList>
    </citation>
    <scope>NUCLEOTIDE SEQUENCE [LARGE SCALE GENOMIC DNA]</scope>
    <source>
        <strain evidence="2">cv. AG2017</strain>
        <tissue evidence="1">Leaf</tissue>
    </source>
</reference>
<evidence type="ECO:0000313" key="1">
    <source>
        <dbReference type="EMBL" id="PKI73424.1"/>
    </source>
</evidence>